<keyword evidence="2" id="KW-0732">Signal</keyword>
<feature type="chain" id="PRO_5039505444" evidence="2">
    <location>
        <begin position="20"/>
        <end position="85"/>
    </location>
</feature>
<sequence>MKCVILILVLSLTLPEAFSVQPHRRSYSESNEKVVFFRYPTFYRQQPRYWFPFWALLPGLLPRPAPAPGPAPTPAPATTPRGDNG</sequence>
<dbReference type="OrthoDB" id="10528348at2759"/>
<evidence type="ECO:0000313" key="4">
    <source>
        <dbReference type="Proteomes" id="UP001046870"/>
    </source>
</evidence>
<feature type="signal peptide" evidence="2">
    <location>
        <begin position="1"/>
        <end position="19"/>
    </location>
</feature>
<dbReference type="EMBL" id="JAFDVH010000020">
    <property type="protein sequence ID" value="KAG7458611.1"/>
    <property type="molecule type" value="Genomic_DNA"/>
</dbReference>
<feature type="compositionally biased region" description="Pro residues" evidence="1">
    <location>
        <begin position="65"/>
        <end position="77"/>
    </location>
</feature>
<reference evidence="3" key="1">
    <citation type="submission" date="2021-01" db="EMBL/GenBank/DDBJ databases">
        <authorList>
            <person name="Zahm M."/>
            <person name="Roques C."/>
            <person name="Cabau C."/>
            <person name="Klopp C."/>
            <person name="Donnadieu C."/>
            <person name="Jouanno E."/>
            <person name="Lampietro C."/>
            <person name="Louis A."/>
            <person name="Herpin A."/>
            <person name="Echchiki A."/>
            <person name="Berthelot C."/>
            <person name="Parey E."/>
            <person name="Roest-Crollius H."/>
            <person name="Braasch I."/>
            <person name="Postlethwait J."/>
            <person name="Bobe J."/>
            <person name="Montfort J."/>
            <person name="Bouchez O."/>
            <person name="Begum T."/>
            <person name="Mejri S."/>
            <person name="Adams A."/>
            <person name="Chen W.-J."/>
            <person name="Guiguen Y."/>
        </authorList>
    </citation>
    <scope>NUCLEOTIDE SEQUENCE</scope>
    <source>
        <strain evidence="3">YG-15Mar2019-1</strain>
        <tissue evidence="3">Brain</tissue>
    </source>
</reference>
<evidence type="ECO:0000256" key="1">
    <source>
        <dbReference type="SAM" id="MobiDB-lite"/>
    </source>
</evidence>
<comment type="caution">
    <text evidence="3">The sequence shown here is derived from an EMBL/GenBank/DDBJ whole genome shotgun (WGS) entry which is preliminary data.</text>
</comment>
<feature type="region of interest" description="Disordered" evidence="1">
    <location>
        <begin position="65"/>
        <end position="85"/>
    </location>
</feature>
<dbReference type="Proteomes" id="UP001046870">
    <property type="component" value="Chromosome 20"/>
</dbReference>
<proteinExistence type="predicted"/>
<organism evidence="3 4">
    <name type="scientific">Megalops atlanticus</name>
    <name type="common">Tarpon</name>
    <name type="synonym">Clupea gigantea</name>
    <dbReference type="NCBI Taxonomy" id="7932"/>
    <lineage>
        <taxon>Eukaryota</taxon>
        <taxon>Metazoa</taxon>
        <taxon>Chordata</taxon>
        <taxon>Craniata</taxon>
        <taxon>Vertebrata</taxon>
        <taxon>Euteleostomi</taxon>
        <taxon>Actinopterygii</taxon>
        <taxon>Neopterygii</taxon>
        <taxon>Teleostei</taxon>
        <taxon>Elopiformes</taxon>
        <taxon>Megalopidae</taxon>
        <taxon>Megalops</taxon>
    </lineage>
</organism>
<keyword evidence="4" id="KW-1185">Reference proteome</keyword>
<gene>
    <name evidence="3" type="ORF">MATL_G00222310</name>
</gene>
<protein>
    <submittedName>
        <fullName evidence="3">Uncharacterized protein</fullName>
    </submittedName>
</protein>
<accession>A0A9D3T2N3</accession>
<evidence type="ECO:0000313" key="3">
    <source>
        <dbReference type="EMBL" id="KAG7458611.1"/>
    </source>
</evidence>
<dbReference type="AlphaFoldDB" id="A0A9D3T2N3"/>
<name>A0A9D3T2N3_MEGAT</name>
<evidence type="ECO:0000256" key="2">
    <source>
        <dbReference type="SAM" id="SignalP"/>
    </source>
</evidence>